<organism evidence="2 3">
    <name type="scientific">Polyplax serrata</name>
    <name type="common">Common mouse louse</name>
    <dbReference type="NCBI Taxonomy" id="468196"/>
    <lineage>
        <taxon>Eukaryota</taxon>
        <taxon>Metazoa</taxon>
        <taxon>Ecdysozoa</taxon>
        <taxon>Arthropoda</taxon>
        <taxon>Hexapoda</taxon>
        <taxon>Insecta</taxon>
        <taxon>Pterygota</taxon>
        <taxon>Neoptera</taxon>
        <taxon>Paraneoptera</taxon>
        <taxon>Psocodea</taxon>
        <taxon>Troctomorpha</taxon>
        <taxon>Phthiraptera</taxon>
        <taxon>Anoplura</taxon>
        <taxon>Polyplacidae</taxon>
        <taxon>Polyplax</taxon>
    </lineage>
</organism>
<dbReference type="EMBL" id="JAWJWE010000041">
    <property type="protein sequence ID" value="KAK6618630.1"/>
    <property type="molecule type" value="Genomic_DNA"/>
</dbReference>
<comment type="caution">
    <text evidence="2">The sequence shown here is derived from an EMBL/GenBank/DDBJ whole genome shotgun (WGS) entry which is preliminary data.</text>
</comment>
<dbReference type="AlphaFoldDB" id="A0AAN8P5V8"/>
<feature type="region of interest" description="Disordered" evidence="1">
    <location>
        <begin position="1"/>
        <end position="20"/>
    </location>
</feature>
<sequence length="226" mass="25031">MLHGLSSVANGDPSGATRRGRAEGKVRKGFCCCCCCWRRGRRRGGCNAKPRKPAVQGKLAGATRGGNGKIDEEGRVSRGVRGKATWARGGKGREGERGSKMVASKGADGDEWENEFYRLSAVKPSKPSVYLVIYQVNRRGDNLKWTENKAEMENSNRMEKQENQMIQIGAARGAFGAKFVLSRAFRHLPAKRRTDVSNSPYKTPSPNVWPGLCASYHEESRQERKK</sequence>
<reference evidence="2 3" key="1">
    <citation type="submission" date="2023-10" db="EMBL/GenBank/DDBJ databases">
        <title>Genomes of two closely related lineages of the louse Polyplax serrata with different host specificities.</title>
        <authorList>
            <person name="Martinu J."/>
            <person name="Tarabai H."/>
            <person name="Stefka J."/>
            <person name="Hypsa V."/>
        </authorList>
    </citation>
    <scope>NUCLEOTIDE SEQUENCE [LARGE SCALE GENOMIC DNA]</scope>
    <source>
        <strain evidence="2">HR10_N</strain>
    </source>
</reference>
<accession>A0AAN8P5V8</accession>
<gene>
    <name evidence="2" type="ORF">RUM43_013021</name>
</gene>
<name>A0AAN8P5V8_POLSC</name>
<protein>
    <submittedName>
        <fullName evidence="2">Uncharacterized protein</fullName>
    </submittedName>
</protein>
<evidence type="ECO:0000313" key="3">
    <source>
        <dbReference type="Proteomes" id="UP001372834"/>
    </source>
</evidence>
<proteinExistence type="predicted"/>
<evidence type="ECO:0000313" key="2">
    <source>
        <dbReference type="EMBL" id="KAK6618630.1"/>
    </source>
</evidence>
<feature type="region of interest" description="Disordered" evidence="1">
    <location>
        <begin position="46"/>
        <end position="106"/>
    </location>
</feature>
<evidence type="ECO:0000256" key="1">
    <source>
        <dbReference type="SAM" id="MobiDB-lite"/>
    </source>
</evidence>
<dbReference type="Proteomes" id="UP001372834">
    <property type="component" value="Unassembled WGS sequence"/>
</dbReference>